<organism evidence="27 28">
    <name type="scientific">Frankliniella occidentalis</name>
    <name type="common">Western flower thrips</name>
    <name type="synonym">Euthrips occidentalis</name>
    <dbReference type="NCBI Taxonomy" id="133901"/>
    <lineage>
        <taxon>Eukaryota</taxon>
        <taxon>Metazoa</taxon>
        <taxon>Ecdysozoa</taxon>
        <taxon>Arthropoda</taxon>
        <taxon>Hexapoda</taxon>
        <taxon>Insecta</taxon>
        <taxon>Pterygota</taxon>
        <taxon>Neoptera</taxon>
        <taxon>Paraneoptera</taxon>
        <taxon>Thysanoptera</taxon>
        <taxon>Terebrantia</taxon>
        <taxon>Thripoidea</taxon>
        <taxon>Thripidae</taxon>
        <taxon>Frankliniella</taxon>
    </lineage>
</organism>
<keyword evidence="4" id="KW-0235">DNA replication</keyword>
<dbReference type="Gene3D" id="3.40.50.300">
    <property type="entry name" value="P-loop containing nucleotide triphosphate hydrolases"/>
    <property type="match status" value="2"/>
</dbReference>
<keyword evidence="13" id="KW-0234">DNA repair</keyword>
<feature type="region of interest" description="Disordered" evidence="23">
    <location>
        <begin position="1"/>
        <end position="51"/>
    </location>
</feature>
<feature type="compositionally biased region" description="Polar residues" evidence="23">
    <location>
        <begin position="662"/>
        <end position="678"/>
    </location>
</feature>
<dbReference type="Pfam" id="PF09382">
    <property type="entry name" value="RQC"/>
    <property type="match status" value="1"/>
</dbReference>
<dbReference type="PANTHER" id="PTHR13710:SF153">
    <property type="entry name" value="RECQ-LIKE DNA HELICASE BLM"/>
    <property type="match status" value="1"/>
</dbReference>
<dbReference type="SUPFAM" id="SSF47819">
    <property type="entry name" value="HRDC-like"/>
    <property type="match status" value="1"/>
</dbReference>
<feature type="compositionally biased region" description="Low complexity" evidence="23">
    <location>
        <begin position="7"/>
        <end position="26"/>
    </location>
</feature>
<comment type="catalytic activity">
    <reaction evidence="16">
        <text>Couples ATP hydrolysis with the unwinding of duplex DNA by translocating in the 3'-5' direction.</text>
        <dbReference type="EC" id="5.6.2.4"/>
    </reaction>
</comment>
<dbReference type="NCBIfam" id="TIGR00614">
    <property type="entry name" value="recQ_fam"/>
    <property type="match status" value="1"/>
</dbReference>
<keyword evidence="5" id="KW-0479">Metal-binding</keyword>
<evidence type="ECO:0000256" key="8">
    <source>
        <dbReference type="ARBA" id="ARBA00022801"/>
    </source>
</evidence>
<evidence type="ECO:0000256" key="5">
    <source>
        <dbReference type="ARBA" id="ARBA00022723"/>
    </source>
</evidence>
<evidence type="ECO:0000256" key="19">
    <source>
        <dbReference type="ARBA" id="ARBA00049360"/>
    </source>
</evidence>
<dbReference type="InterPro" id="IPR036388">
    <property type="entry name" value="WH-like_DNA-bd_sf"/>
</dbReference>
<dbReference type="GO" id="GO:0005694">
    <property type="term" value="C:chromosome"/>
    <property type="evidence" value="ECO:0007669"/>
    <property type="project" value="TreeGrafter"/>
</dbReference>
<evidence type="ECO:0000256" key="22">
    <source>
        <dbReference type="ARBA" id="ARBA00076271"/>
    </source>
</evidence>
<dbReference type="Pfam" id="PF16124">
    <property type="entry name" value="RecQ_Zn_bind"/>
    <property type="match status" value="1"/>
</dbReference>
<evidence type="ECO:0000256" key="3">
    <source>
        <dbReference type="ARBA" id="ARBA00005446"/>
    </source>
</evidence>
<feature type="region of interest" description="Disordered" evidence="23">
    <location>
        <begin position="600"/>
        <end position="622"/>
    </location>
</feature>
<reference evidence="28" key="1">
    <citation type="submission" date="2025-08" db="UniProtKB">
        <authorList>
            <consortium name="RefSeq"/>
        </authorList>
    </citation>
    <scope>IDENTIFICATION</scope>
    <source>
        <tissue evidence="28">Whole organism</tissue>
    </source>
</reference>
<dbReference type="PROSITE" id="PS51192">
    <property type="entry name" value="HELICASE_ATP_BIND_1"/>
    <property type="match status" value="1"/>
</dbReference>
<feature type="compositionally biased region" description="Low complexity" evidence="23">
    <location>
        <begin position="718"/>
        <end position="759"/>
    </location>
</feature>
<evidence type="ECO:0000256" key="11">
    <source>
        <dbReference type="ARBA" id="ARBA00022840"/>
    </source>
</evidence>
<evidence type="ECO:0000313" key="28">
    <source>
        <dbReference type="RefSeq" id="XP_052121684.1"/>
    </source>
</evidence>
<keyword evidence="27" id="KW-1185">Reference proteome</keyword>
<dbReference type="FunFam" id="3.40.50.300:FF:000537">
    <property type="entry name" value="Bloom syndrome RecQ-like helicase"/>
    <property type="match status" value="1"/>
</dbReference>
<feature type="domain" description="Helicase C-terminal" evidence="26">
    <location>
        <begin position="1083"/>
        <end position="1231"/>
    </location>
</feature>
<feature type="region of interest" description="Disordered" evidence="23">
    <location>
        <begin position="662"/>
        <end position="848"/>
    </location>
</feature>
<evidence type="ECO:0000259" key="26">
    <source>
        <dbReference type="PROSITE" id="PS51194"/>
    </source>
</evidence>
<dbReference type="InterPro" id="IPR044876">
    <property type="entry name" value="HRDC_dom_sf"/>
</dbReference>
<feature type="compositionally biased region" description="Basic and acidic residues" evidence="23">
    <location>
        <begin position="559"/>
        <end position="573"/>
    </location>
</feature>
<keyword evidence="8" id="KW-0378">Hydrolase</keyword>
<feature type="compositionally biased region" description="Polar residues" evidence="23">
    <location>
        <begin position="522"/>
        <end position="532"/>
    </location>
</feature>
<dbReference type="Pfam" id="PF00270">
    <property type="entry name" value="DEAD"/>
    <property type="match status" value="1"/>
</dbReference>
<dbReference type="PROSITE" id="PS00690">
    <property type="entry name" value="DEAH_ATP_HELICASE"/>
    <property type="match status" value="1"/>
</dbReference>
<feature type="compositionally biased region" description="Polar residues" evidence="23">
    <location>
        <begin position="218"/>
        <end position="261"/>
    </location>
</feature>
<evidence type="ECO:0000256" key="16">
    <source>
        <dbReference type="ARBA" id="ARBA00034617"/>
    </source>
</evidence>
<dbReference type="SMART" id="SM00956">
    <property type="entry name" value="RQC"/>
    <property type="match status" value="1"/>
</dbReference>
<dbReference type="InterPro" id="IPR002121">
    <property type="entry name" value="HRDC_dom"/>
</dbReference>
<dbReference type="GeneID" id="113202314"/>
<dbReference type="InterPro" id="IPR001650">
    <property type="entry name" value="Helicase_C-like"/>
</dbReference>
<keyword evidence="12" id="KW-0238">DNA-binding</keyword>
<feature type="compositionally biased region" description="Polar residues" evidence="23">
    <location>
        <begin position="503"/>
        <end position="513"/>
    </location>
</feature>
<feature type="compositionally biased region" description="Basic and acidic residues" evidence="23">
    <location>
        <begin position="829"/>
        <end position="848"/>
    </location>
</feature>
<feature type="region of interest" description="Disordered" evidence="23">
    <location>
        <begin position="1519"/>
        <end position="1624"/>
    </location>
</feature>
<evidence type="ECO:0000256" key="17">
    <source>
        <dbReference type="ARBA" id="ARBA00034808"/>
    </source>
</evidence>
<dbReference type="PROSITE" id="PS51194">
    <property type="entry name" value="HELICASE_CTER"/>
    <property type="match status" value="1"/>
</dbReference>
<proteinExistence type="inferred from homology"/>
<feature type="compositionally biased region" description="Basic residues" evidence="23">
    <location>
        <begin position="1546"/>
        <end position="1565"/>
    </location>
</feature>
<feature type="compositionally biased region" description="Polar residues" evidence="23">
    <location>
        <begin position="41"/>
        <end position="51"/>
    </location>
</feature>
<feature type="compositionally biased region" description="Low complexity" evidence="23">
    <location>
        <begin position="609"/>
        <end position="622"/>
    </location>
</feature>
<evidence type="ECO:0000256" key="15">
    <source>
        <dbReference type="ARBA" id="ARBA00023242"/>
    </source>
</evidence>
<feature type="compositionally biased region" description="Basic and acidic residues" evidence="23">
    <location>
        <begin position="305"/>
        <end position="327"/>
    </location>
</feature>
<dbReference type="Gene3D" id="1.10.150.80">
    <property type="entry name" value="HRDC domain"/>
    <property type="match status" value="1"/>
</dbReference>
<keyword evidence="6" id="KW-0547">Nucleotide-binding</keyword>
<feature type="region of interest" description="Disordered" evidence="23">
    <location>
        <begin position="178"/>
        <end position="358"/>
    </location>
</feature>
<name>A0A9C6WWJ3_FRAOC</name>
<dbReference type="SMART" id="SM00490">
    <property type="entry name" value="HELICc"/>
    <property type="match status" value="1"/>
</dbReference>
<accession>A0A9C6WWJ3</accession>
<dbReference type="PANTHER" id="PTHR13710">
    <property type="entry name" value="DNA HELICASE RECQ FAMILY MEMBER"/>
    <property type="match status" value="1"/>
</dbReference>
<dbReference type="PROSITE" id="PS50967">
    <property type="entry name" value="HRDC"/>
    <property type="match status" value="1"/>
</dbReference>
<sequence>MDFPRPSTQSGSKKLSLGKKQSSMKSFITPKPEPIDEQKGKSSGSADTFVESSNSDLNVNLLTNHAHAPGKVKLEDEDTLDRQITKGWSAPLGDQQDDSADDIMYINTPPPKQSRLSIISISSDDSSVCSEKTVLNSPRSEQDMFDDDDDFPGSGFSLTGVVDAAVDAAMDASVISIEKQEQKSISKDFSPGSSPPSKKHCTENHSALETSEIKSEPQTEVSSTSGTEDFKTFNDNSISQDSLHSVTEKSSSLKRSFTEMTESIGFGEDNENQSKPSDKQSISRDGSFSRGKPSHSPSTIKNKLKHDSNLGREKRDGAGSRIKKEGEITPTRKVSNSKGRDLTPSRKHKSPKKASFSEKDKELEMDIWIKEFKRSVCLKPVLPEMSCSSVRSNLESLKSSYIEVLEKIMGIFFSVPQEVFEIIPDFDTGVFRLRYLATWLCVKVKKTEEAYISLKKESSLRSPSAKRSMEGKTPSPAKSLKTIENRTPEKYNSTNDHRKPPSRSLSGLSSINRNLEGGRIEANSTERFSAPTSPVVREEQLVPSRAFSTSKSGLSSSYRSEEHGSRMETKQAERFSSSNNSVLREEQCGKQMVNRHFEESNHSSLNTTSSYLDQSSSSSALSKPVNKFTFKKPTVAAGRAPSSIHSLSSSINASSANMLEQSSFSTVQSSPTTANSWLSKPDPPVSNNRLYNSSSNSSSVSSPATLNSWLSKPDPPASNNRLFNSSSSVSNKNSSSTSISNERNDVSSTSYSPSPSSNFKKNDSFSRFNNTLPDHNDFNIEEEDEDDYMHIPPESPPQQVNSRKPPAMQSSSSSTSTKSVAQVTSGDSELGRFHHGIRNDGRTGEFDGHSFPHSKEMRDLFRAKFGLHEFRPNQLQIINAALLGHDCFVLMPTGGGKSLCYQLPALLNPGVSIVISPLKSLIFDQVQKLNSLDIPSACLSGDIGRQQIDNVYLDLSLREPSIKLLYVTPEMLSASDKLKSILSSLHARGRLSRFVIDEAHCVSQWGHDFRPDYRKLNELRQKYPNVPFMALTATATPKVRVDIKHQLGLRDVKMFLSSFNRSNLKYSVLPKKSKACNAEMVEMIKEKFPRASGIVYCFSRKDCETTAKEFTSAGIKTVAYHAGLSDKARAATQSQWISNKVKVVAATIAFGMGIDKPDVRFVFHQTMPKSIEGYYQETGRAGRDGKLSHCITFYKYEDSIRLKSMIENDQSTYTDWNARRTVLDRHLENLRFMISFFENKTDCRRSQQLHHFGEFYSSEMCLKSRASACDNCEAKGQYTETDVTAEARAIVKFVKDKCNGSGPKFNFSLLHSVDVFKGSKVKKIVEAEHHLHPMHGMGKKWMKTDIERLFHKLVIEDYLKESLHTNHLDMTNAYLKVGTKAGMLFDQNFKMMFPMNGPGSKDVTEVEDTTNDQSDQEMEEILSLCYTELSEKVQAMADSMGVSSASIMNLEAVRTMSQELPENEEEMLKIPHVTKANFLKYGDALLEVTQEYAKRRNALLAKREEDKVREAFANGIEDWDDDFDGGANDNEQESPYFASPSGSKRGGFKKKGGFRKGKKTWKKSRGGSSRSRGSSSGSSSRGSSSSRGGASSRGGKKGSSSSGPGIMKMPSSRSFLGAPRVSSI</sequence>
<dbReference type="Pfam" id="PF00570">
    <property type="entry name" value="HRDC"/>
    <property type="match status" value="1"/>
</dbReference>
<keyword evidence="14" id="KW-0413">Isomerase</keyword>
<feature type="domain" description="HRDC" evidence="24">
    <location>
        <begin position="1419"/>
        <end position="1499"/>
    </location>
</feature>
<dbReference type="InterPro" id="IPR011545">
    <property type="entry name" value="DEAD/DEAH_box_helicase_dom"/>
</dbReference>
<comment type="subcellular location">
    <subcellularLocation>
        <location evidence="2">Nucleus</location>
    </subcellularLocation>
</comment>
<dbReference type="GO" id="GO:0000724">
    <property type="term" value="P:double-strand break repair via homologous recombination"/>
    <property type="evidence" value="ECO:0007669"/>
    <property type="project" value="TreeGrafter"/>
</dbReference>
<dbReference type="FunFam" id="1.10.10.10:FF:000495">
    <property type="entry name" value="RecQ family helicase MusN"/>
    <property type="match status" value="1"/>
</dbReference>
<dbReference type="RefSeq" id="XP_052121684.1">
    <property type="nucleotide sequence ID" value="XM_052265724.1"/>
</dbReference>
<dbReference type="InterPro" id="IPR036390">
    <property type="entry name" value="WH_DNA-bd_sf"/>
</dbReference>
<dbReference type="GO" id="GO:0043138">
    <property type="term" value="F:3'-5' DNA helicase activity"/>
    <property type="evidence" value="ECO:0007669"/>
    <property type="project" value="UniProtKB-EC"/>
</dbReference>
<evidence type="ECO:0000256" key="9">
    <source>
        <dbReference type="ARBA" id="ARBA00022806"/>
    </source>
</evidence>
<evidence type="ECO:0000256" key="10">
    <source>
        <dbReference type="ARBA" id="ARBA00022833"/>
    </source>
</evidence>
<evidence type="ECO:0000259" key="25">
    <source>
        <dbReference type="PROSITE" id="PS51192"/>
    </source>
</evidence>
<dbReference type="Pfam" id="PF00271">
    <property type="entry name" value="Helicase_C"/>
    <property type="match status" value="1"/>
</dbReference>
<keyword evidence="7" id="KW-0227">DNA damage</keyword>
<dbReference type="Proteomes" id="UP000504606">
    <property type="component" value="Unplaced"/>
</dbReference>
<dbReference type="GO" id="GO:0005524">
    <property type="term" value="F:ATP binding"/>
    <property type="evidence" value="ECO:0007669"/>
    <property type="project" value="UniProtKB-KW"/>
</dbReference>
<evidence type="ECO:0000256" key="1">
    <source>
        <dbReference type="ARBA" id="ARBA00001947"/>
    </source>
</evidence>
<evidence type="ECO:0000256" key="7">
    <source>
        <dbReference type="ARBA" id="ARBA00022763"/>
    </source>
</evidence>
<dbReference type="GO" id="GO:0009378">
    <property type="term" value="F:four-way junction helicase activity"/>
    <property type="evidence" value="ECO:0007669"/>
    <property type="project" value="TreeGrafter"/>
</dbReference>
<dbReference type="Gene3D" id="1.10.10.10">
    <property type="entry name" value="Winged helix-like DNA-binding domain superfamily/Winged helix DNA-binding domain"/>
    <property type="match status" value="1"/>
</dbReference>
<comment type="similarity">
    <text evidence="3">Belongs to the helicase family. RecQ subfamily.</text>
</comment>
<keyword evidence="11" id="KW-0067">ATP-binding</keyword>
<dbReference type="GO" id="GO:0016787">
    <property type="term" value="F:hydrolase activity"/>
    <property type="evidence" value="ECO:0007669"/>
    <property type="project" value="UniProtKB-KW"/>
</dbReference>
<comment type="catalytic activity">
    <reaction evidence="19">
        <text>ATP + H2O = ADP + phosphate + H(+)</text>
        <dbReference type="Rhea" id="RHEA:13065"/>
        <dbReference type="ChEBI" id="CHEBI:15377"/>
        <dbReference type="ChEBI" id="CHEBI:15378"/>
        <dbReference type="ChEBI" id="CHEBI:30616"/>
        <dbReference type="ChEBI" id="CHEBI:43474"/>
        <dbReference type="ChEBI" id="CHEBI:456216"/>
    </reaction>
</comment>
<dbReference type="InterPro" id="IPR018982">
    <property type="entry name" value="RQC_domain"/>
</dbReference>
<dbReference type="GO" id="GO:0007131">
    <property type="term" value="P:reciprocal meiotic recombination"/>
    <property type="evidence" value="ECO:0007669"/>
    <property type="project" value="UniProtKB-ARBA"/>
</dbReference>
<dbReference type="InterPro" id="IPR002464">
    <property type="entry name" value="DNA/RNA_helicase_DEAH_CS"/>
</dbReference>
<evidence type="ECO:0000256" key="2">
    <source>
        <dbReference type="ARBA" id="ARBA00004123"/>
    </source>
</evidence>
<dbReference type="InterPro" id="IPR014001">
    <property type="entry name" value="Helicase_ATP-bd"/>
</dbReference>
<dbReference type="InterPro" id="IPR032284">
    <property type="entry name" value="RecQ_Zn-bd"/>
</dbReference>
<dbReference type="InterPro" id="IPR027417">
    <property type="entry name" value="P-loop_NTPase"/>
</dbReference>
<keyword evidence="15" id="KW-0539">Nucleus</keyword>
<evidence type="ECO:0000256" key="18">
    <source>
        <dbReference type="ARBA" id="ARBA00044542"/>
    </source>
</evidence>
<feature type="domain" description="Helicase ATP-binding" evidence="25">
    <location>
        <begin position="878"/>
        <end position="1053"/>
    </location>
</feature>
<feature type="compositionally biased region" description="Low complexity" evidence="23">
    <location>
        <begin position="802"/>
        <end position="825"/>
    </location>
</feature>
<keyword evidence="9" id="KW-0347">Helicase</keyword>
<dbReference type="EC" id="5.6.2.4" evidence="17"/>
<feature type="compositionally biased region" description="Polar residues" evidence="23">
    <location>
        <begin position="546"/>
        <end position="558"/>
    </location>
</feature>
<feature type="compositionally biased region" description="Low complexity" evidence="23">
    <location>
        <begin position="1566"/>
        <end position="1590"/>
    </location>
</feature>
<feature type="compositionally biased region" description="Polar residues" evidence="23">
    <location>
        <begin position="128"/>
        <end position="139"/>
    </location>
</feature>
<feature type="region of interest" description="Disordered" evidence="23">
    <location>
        <begin position="462"/>
        <end position="585"/>
    </location>
</feature>
<keyword evidence="10" id="KW-0862">Zinc</keyword>
<dbReference type="CDD" id="cd18794">
    <property type="entry name" value="SF2_C_RecQ"/>
    <property type="match status" value="1"/>
</dbReference>
<evidence type="ECO:0000313" key="27">
    <source>
        <dbReference type="Proteomes" id="UP000504606"/>
    </source>
</evidence>
<dbReference type="GO" id="GO:0005737">
    <property type="term" value="C:cytoplasm"/>
    <property type="evidence" value="ECO:0007669"/>
    <property type="project" value="TreeGrafter"/>
</dbReference>
<feature type="compositionally biased region" description="Basic and acidic residues" evidence="23">
    <location>
        <begin position="481"/>
        <end position="499"/>
    </location>
</feature>
<gene>
    <name evidence="28" type="primary">LOC113202314</name>
</gene>
<evidence type="ECO:0000256" key="20">
    <source>
        <dbReference type="ARBA" id="ARBA00073450"/>
    </source>
</evidence>
<feature type="compositionally biased region" description="Low complexity" evidence="23">
    <location>
        <begin position="686"/>
        <end position="708"/>
    </location>
</feature>
<dbReference type="InterPro" id="IPR004589">
    <property type="entry name" value="DNA_helicase_ATP-dep_RecQ"/>
</dbReference>
<protein>
    <recommendedName>
        <fullName evidence="20">RecQ-like DNA helicase BLM</fullName>
        <ecNumber evidence="17">5.6.2.4</ecNumber>
    </recommendedName>
    <alternativeName>
        <fullName evidence="21">Bloom syndrome protein homolog</fullName>
    </alternativeName>
    <alternativeName>
        <fullName evidence="18">DNA 3'-5' helicase BLM</fullName>
    </alternativeName>
    <alternativeName>
        <fullName evidence="22">RecQ helicase homolog</fullName>
    </alternativeName>
</protein>
<dbReference type="SUPFAM" id="SSF52540">
    <property type="entry name" value="P-loop containing nucleoside triphosphate hydrolases"/>
    <property type="match status" value="1"/>
</dbReference>
<dbReference type="SMART" id="SM00487">
    <property type="entry name" value="DEXDc"/>
    <property type="match status" value="1"/>
</dbReference>
<evidence type="ECO:0000256" key="12">
    <source>
        <dbReference type="ARBA" id="ARBA00023125"/>
    </source>
</evidence>
<dbReference type="InterPro" id="IPR010997">
    <property type="entry name" value="HRDC-like_sf"/>
</dbReference>
<dbReference type="GO" id="GO:0006260">
    <property type="term" value="P:DNA replication"/>
    <property type="evidence" value="ECO:0007669"/>
    <property type="project" value="UniProtKB-KW"/>
</dbReference>
<feature type="region of interest" description="Disordered" evidence="23">
    <location>
        <begin position="127"/>
        <end position="151"/>
    </location>
</feature>
<dbReference type="SMART" id="SM00341">
    <property type="entry name" value="HRDC"/>
    <property type="match status" value="1"/>
</dbReference>
<evidence type="ECO:0000256" key="4">
    <source>
        <dbReference type="ARBA" id="ARBA00022705"/>
    </source>
</evidence>
<comment type="cofactor">
    <cofactor evidence="1">
        <name>Zn(2+)</name>
        <dbReference type="ChEBI" id="CHEBI:29105"/>
    </cofactor>
</comment>
<dbReference type="GO" id="GO:0046872">
    <property type="term" value="F:metal ion binding"/>
    <property type="evidence" value="ECO:0007669"/>
    <property type="project" value="UniProtKB-KW"/>
</dbReference>
<evidence type="ECO:0000259" key="24">
    <source>
        <dbReference type="PROSITE" id="PS50967"/>
    </source>
</evidence>
<dbReference type="GO" id="GO:0005634">
    <property type="term" value="C:nucleus"/>
    <property type="evidence" value="ECO:0007669"/>
    <property type="project" value="UniProtKB-SubCell"/>
</dbReference>
<dbReference type="SUPFAM" id="SSF46785">
    <property type="entry name" value="Winged helix' DNA-binding domain"/>
    <property type="match status" value="1"/>
</dbReference>
<evidence type="ECO:0000256" key="13">
    <source>
        <dbReference type="ARBA" id="ARBA00023204"/>
    </source>
</evidence>
<evidence type="ECO:0000256" key="6">
    <source>
        <dbReference type="ARBA" id="ARBA00022741"/>
    </source>
</evidence>
<dbReference type="GO" id="GO:0003677">
    <property type="term" value="F:DNA binding"/>
    <property type="evidence" value="ECO:0007669"/>
    <property type="project" value="UniProtKB-KW"/>
</dbReference>
<evidence type="ECO:0000256" key="21">
    <source>
        <dbReference type="ARBA" id="ARBA00076065"/>
    </source>
</evidence>
<evidence type="ECO:0000256" key="14">
    <source>
        <dbReference type="ARBA" id="ARBA00023235"/>
    </source>
</evidence>
<dbReference type="FunFam" id="3.40.50.300:FF:000340">
    <property type="entry name" value="Bloom syndrome, RecQ helicase"/>
    <property type="match status" value="1"/>
</dbReference>
<evidence type="ECO:0000256" key="23">
    <source>
        <dbReference type="SAM" id="MobiDB-lite"/>
    </source>
</evidence>